<feature type="domain" description="ENPP1-3/EXOG-like endonuclease/phosphodiesterase" evidence="2">
    <location>
        <begin position="60"/>
        <end position="264"/>
    </location>
</feature>
<dbReference type="InterPro" id="IPR044929">
    <property type="entry name" value="DNA/RNA_non-sp_Endonuclease_sf"/>
</dbReference>
<comment type="caution">
    <text evidence="4">The sequence shown here is derived from an EMBL/GenBank/DDBJ whole genome shotgun (WGS) entry which is preliminary data.</text>
</comment>
<dbReference type="GO" id="GO:0016787">
    <property type="term" value="F:hydrolase activity"/>
    <property type="evidence" value="ECO:0007669"/>
    <property type="project" value="InterPro"/>
</dbReference>
<name>A0A4D9DJU7_9SAUR</name>
<reference evidence="4 5" key="1">
    <citation type="submission" date="2019-04" db="EMBL/GenBank/DDBJ databases">
        <title>Draft genome of the big-headed turtle Platysternon megacephalum.</title>
        <authorList>
            <person name="Gong S."/>
        </authorList>
    </citation>
    <scope>NUCLEOTIDE SEQUENCE [LARGE SCALE GENOMIC DNA]</scope>
    <source>
        <strain evidence="4">DO16091913</strain>
        <tissue evidence="4">Muscle</tissue>
    </source>
</reference>
<evidence type="ECO:0000313" key="4">
    <source>
        <dbReference type="EMBL" id="TFJ97178.1"/>
    </source>
</evidence>
<dbReference type="GO" id="GO:0046872">
    <property type="term" value="F:metal ion binding"/>
    <property type="evidence" value="ECO:0007669"/>
    <property type="project" value="InterPro"/>
</dbReference>
<evidence type="ECO:0000259" key="2">
    <source>
        <dbReference type="SMART" id="SM00477"/>
    </source>
</evidence>
<keyword evidence="1" id="KW-0732">Signal</keyword>
<dbReference type="InterPro" id="IPR001604">
    <property type="entry name" value="Endo_G_ENPP1-like_dom"/>
</dbReference>
<dbReference type="Pfam" id="PF01223">
    <property type="entry name" value="Endonuclease_NS"/>
    <property type="match status" value="1"/>
</dbReference>
<dbReference type="OrthoDB" id="6085830at2759"/>
<organism evidence="4 5">
    <name type="scientific">Platysternon megacephalum</name>
    <name type="common">big-headed turtle</name>
    <dbReference type="NCBI Taxonomy" id="55544"/>
    <lineage>
        <taxon>Eukaryota</taxon>
        <taxon>Metazoa</taxon>
        <taxon>Chordata</taxon>
        <taxon>Craniata</taxon>
        <taxon>Vertebrata</taxon>
        <taxon>Euteleostomi</taxon>
        <taxon>Archelosauria</taxon>
        <taxon>Testudinata</taxon>
        <taxon>Testudines</taxon>
        <taxon>Cryptodira</taxon>
        <taxon>Durocryptodira</taxon>
        <taxon>Testudinoidea</taxon>
        <taxon>Platysternidae</taxon>
        <taxon>Platysternon</taxon>
    </lineage>
</organism>
<keyword evidence="5" id="KW-1185">Reference proteome</keyword>
<dbReference type="InterPro" id="IPR039015">
    <property type="entry name" value="ENDOD1"/>
</dbReference>
<evidence type="ECO:0000259" key="3">
    <source>
        <dbReference type="SMART" id="SM00892"/>
    </source>
</evidence>
<dbReference type="SMART" id="SM00477">
    <property type="entry name" value="NUC"/>
    <property type="match status" value="1"/>
</dbReference>
<dbReference type="EMBL" id="QXTE01000522">
    <property type="protein sequence ID" value="TFJ97178.1"/>
    <property type="molecule type" value="Genomic_DNA"/>
</dbReference>
<protein>
    <submittedName>
        <fullName evidence="4">Zinc finger protein 576</fullName>
    </submittedName>
</protein>
<proteinExistence type="predicted"/>
<dbReference type="InterPro" id="IPR020821">
    <property type="entry name" value="ENPP1-3/EXOG-like_nuc-like"/>
</dbReference>
<accession>A0A4D9DJU7</accession>
<evidence type="ECO:0000313" key="5">
    <source>
        <dbReference type="Proteomes" id="UP000297703"/>
    </source>
</evidence>
<dbReference type="Proteomes" id="UP000297703">
    <property type="component" value="Unassembled WGS sequence"/>
</dbReference>
<dbReference type="PANTHER" id="PTHR21472:SF21">
    <property type="entry name" value="ENDONUCLEASE DOMAIN-CONTAINING 1 PROTEIN-LIKE-RELATED"/>
    <property type="match status" value="1"/>
</dbReference>
<reference evidence="4 5" key="2">
    <citation type="submission" date="2019-04" db="EMBL/GenBank/DDBJ databases">
        <title>The genome sequence of big-headed turtle.</title>
        <authorList>
            <person name="Gong S."/>
        </authorList>
    </citation>
    <scope>NUCLEOTIDE SEQUENCE [LARGE SCALE GENOMIC DNA]</scope>
    <source>
        <strain evidence="4">DO16091913</strain>
        <tissue evidence="4">Muscle</tissue>
    </source>
</reference>
<dbReference type="Gene3D" id="3.40.570.10">
    <property type="entry name" value="Extracellular Endonuclease, subunit A"/>
    <property type="match status" value="1"/>
</dbReference>
<sequence length="320" mass="36486">MSRQTMDSLVLLGCISLWAGLALAEVGSFSNCTEYFYRGAEPSGLHTPRTAEICQRYKNQYRFATLYDKANRIPRWSAYILHPSNCPGQPWRLGKWFMEPQLRSNQAVSKDYEDTSYDQGHLNPNSFQCDENHRATFTLTNAAPMNPCFNRIHWSKVERTLKTQLTGNCSNLGGTPYLMTGAVPSNNVKIPIQDEDKEWDRDRPYNRVSVPSHLWTAVCCNHQDKTHKFSFAFLGENKEESKLSNLSVDQLNEVLPCLYNTPGQIKIFKDDCGSKSQKGQEVLLAIKSALYNTFQILLSDSYSQLLPPVKMINWTGRPPR</sequence>
<dbReference type="PANTHER" id="PTHR21472">
    <property type="entry name" value="ENDONUCLEASE DOMAIN-CONTAINING 1 PROTEIN ENDOD1"/>
    <property type="match status" value="1"/>
</dbReference>
<feature type="domain" description="DNA/RNA non-specific endonuclease/pyrophosphatase/phosphodiesterase" evidence="3">
    <location>
        <begin position="59"/>
        <end position="261"/>
    </location>
</feature>
<feature type="signal peptide" evidence="1">
    <location>
        <begin position="1"/>
        <end position="24"/>
    </location>
</feature>
<dbReference type="SUPFAM" id="SSF54060">
    <property type="entry name" value="His-Me finger endonucleases"/>
    <property type="match status" value="1"/>
</dbReference>
<dbReference type="SMART" id="SM00892">
    <property type="entry name" value="Endonuclease_NS"/>
    <property type="match status" value="1"/>
</dbReference>
<gene>
    <name evidence="4" type="ORF">DR999_PMT20986</name>
</gene>
<dbReference type="AlphaFoldDB" id="A0A4D9DJU7"/>
<evidence type="ECO:0000256" key="1">
    <source>
        <dbReference type="SAM" id="SignalP"/>
    </source>
</evidence>
<dbReference type="STRING" id="55544.A0A4D9DJU7"/>
<feature type="chain" id="PRO_5020025227" evidence="1">
    <location>
        <begin position="25"/>
        <end position="320"/>
    </location>
</feature>
<dbReference type="InterPro" id="IPR044925">
    <property type="entry name" value="His-Me_finger_sf"/>
</dbReference>
<dbReference type="GO" id="GO:0003676">
    <property type="term" value="F:nucleic acid binding"/>
    <property type="evidence" value="ECO:0007669"/>
    <property type="project" value="InterPro"/>
</dbReference>